<comment type="caution">
    <text evidence="1">The sequence shown here is derived from an EMBL/GenBank/DDBJ whole genome shotgun (WGS) entry which is preliminary data.</text>
</comment>
<accession>A0AAN6VXX9</accession>
<feature type="non-terminal residue" evidence="1">
    <location>
        <position position="1"/>
    </location>
</feature>
<sequence length="91" mass="9945">TRLQNAMSSKTTVSIPWLQKDKVCIRGTDVNDFADICAFSCLYGYCPIGACVFLVMGTERKKPPYTGVVAFPVASLCDFACPRGYYPEGSC</sequence>
<feature type="non-terminal residue" evidence="1">
    <location>
        <position position="91"/>
    </location>
</feature>
<name>A0AAN6VXX9_9PEZI</name>
<organism evidence="1 2">
    <name type="scientific">Triangularia setosa</name>
    <dbReference type="NCBI Taxonomy" id="2587417"/>
    <lineage>
        <taxon>Eukaryota</taxon>
        <taxon>Fungi</taxon>
        <taxon>Dikarya</taxon>
        <taxon>Ascomycota</taxon>
        <taxon>Pezizomycotina</taxon>
        <taxon>Sordariomycetes</taxon>
        <taxon>Sordariomycetidae</taxon>
        <taxon>Sordariales</taxon>
        <taxon>Podosporaceae</taxon>
        <taxon>Triangularia</taxon>
    </lineage>
</organism>
<reference evidence="1" key="1">
    <citation type="journal article" date="2023" name="Mol. Phylogenet. Evol.">
        <title>Genome-scale phylogeny and comparative genomics of the fungal order Sordariales.</title>
        <authorList>
            <person name="Hensen N."/>
            <person name="Bonometti L."/>
            <person name="Westerberg I."/>
            <person name="Brannstrom I.O."/>
            <person name="Guillou S."/>
            <person name="Cros-Aarteil S."/>
            <person name="Calhoun S."/>
            <person name="Haridas S."/>
            <person name="Kuo A."/>
            <person name="Mondo S."/>
            <person name="Pangilinan J."/>
            <person name="Riley R."/>
            <person name="LaButti K."/>
            <person name="Andreopoulos B."/>
            <person name="Lipzen A."/>
            <person name="Chen C."/>
            <person name="Yan M."/>
            <person name="Daum C."/>
            <person name="Ng V."/>
            <person name="Clum A."/>
            <person name="Steindorff A."/>
            <person name="Ohm R.A."/>
            <person name="Martin F."/>
            <person name="Silar P."/>
            <person name="Natvig D.O."/>
            <person name="Lalanne C."/>
            <person name="Gautier V."/>
            <person name="Ament-Velasquez S.L."/>
            <person name="Kruys A."/>
            <person name="Hutchinson M.I."/>
            <person name="Powell A.J."/>
            <person name="Barry K."/>
            <person name="Miller A.N."/>
            <person name="Grigoriev I.V."/>
            <person name="Debuchy R."/>
            <person name="Gladieux P."/>
            <person name="Hiltunen Thoren M."/>
            <person name="Johannesson H."/>
        </authorList>
    </citation>
    <scope>NUCLEOTIDE SEQUENCE</scope>
    <source>
        <strain evidence="1">CBS 892.96</strain>
    </source>
</reference>
<dbReference type="Proteomes" id="UP001302321">
    <property type="component" value="Unassembled WGS sequence"/>
</dbReference>
<evidence type="ECO:0000313" key="2">
    <source>
        <dbReference type="Proteomes" id="UP001302321"/>
    </source>
</evidence>
<evidence type="ECO:0000313" key="1">
    <source>
        <dbReference type="EMBL" id="KAK4170566.1"/>
    </source>
</evidence>
<gene>
    <name evidence="1" type="ORF">QBC36DRAFT_166736</name>
</gene>
<dbReference type="AlphaFoldDB" id="A0AAN6VXX9"/>
<keyword evidence="2" id="KW-1185">Reference proteome</keyword>
<reference evidence="1" key="2">
    <citation type="submission" date="2023-05" db="EMBL/GenBank/DDBJ databases">
        <authorList>
            <consortium name="Lawrence Berkeley National Laboratory"/>
            <person name="Steindorff A."/>
            <person name="Hensen N."/>
            <person name="Bonometti L."/>
            <person name="Westerberg I."/>
            <person name="Brannstrom I.O."/>
            <person name="Guillou S."/>
            <person name="Cros-Aarteil S."/>
            <person name="Calhoun S."/>
            <person name="Haridas S."/>
            <person name="Kuo A."/>
            <person name="Mondo S."/>
            <person name="Pangilinan J."/>
            <person name="Riley R."/>
            <person name="Labutti K."/>
            <person name="Andreopoulos B."/>
            <person name="Lipzen A."/>
            <person name="Chen C."/>
            <person name="Yanf M."/>
            <person name="Daum C."/>
            <person name="Ng V."/>
            <person name="Clum A."/>
            <person name="Ohm R."/>
            <person name="Martin F."/>
            <person name="Silar P."/>
            <person name="Natvig D."/>
            <person name="Lalanne C."/>
            <person name="Gautier V."/>
            <person name="Ament-Velasquez S.L."/>
            <person name="Kruys A."/>
            <person name="Hutchinson M.I."/>
            <person name="Powell A.J."/>
            <person name="Barry K."/>
            <person name="Miller A.N."/>
            <person name="Grigoriev I.V."/>
            <person name="Debuchy R."/>
            <person name="Gladieux P."/>
            <person name="Thoren M.H."/>
            <person name="Johannesson H."/>
        </authorList>
    </citation>
    <scope>NUCLEOTIDE SEQUENCE</scope>
    <source>
        <strain evidence="1">CBS 892.96</strain>
    </source>
</reference>
<protein>
    <submittedName>
        <fullName evidence="1">Uncharacterized protein</fullName>
    </submittedName>
</protein>
<proteinExistence type="predicted"/>
<dbReference type="EMBL" id="MU867038">
    <property type="protein sequence ID" value="KAK4170566.1"/>
    <property type="molecule type" value="Genomic_DNA"/>
</dbReference>